<organism evidence="2 3">
    <name type="scientific">Dunaliella salina</name>
    <name type="common">Green alga</name>
    <name type="synonym">Protococcus salinus</name>
    <dbReference type="NCBI Taxonomy" id="3046"/>
    <lineage>
        <taxon>Eukaryota</taxon>
        <taxon>Viridiplantae</taxon>
        <taxon>Chlorophyta</taxon>
        <taxon>core chlorophytes</taxon>
        <taxon>Chlorophyceae</taxon>
        <taxon>CS clade</taxon>
        <taxon>Chlamydomonadales</taxon>
        <taxon>Dunaliellaceae</taxon>
        <taxon>Dunaliella</taxon>
    </lineage>
</organism>
<name>A0ABQ7G6X5_DUNSA</name>
<protein>
    <recommendedName>
        <fullName evidence="4">Encoded protein</fullName>
    </recommendedName>
</protein>
<accession>A0ABQ7G6X5</accession>
<feature type="region of interest" description="Disordered" evidence="1">
    <location>
        <begin position="1"/>
        <end position="28"/>
    </location>
</feature>
<dbReference type="EMBL" id="MU070051">
    <property type="protein sequence ID" value="KAF5830359.1"/>
    <property type="molecule type" value="Genomic_DNA"/>
</dbReference>
<feature type="compositionally biased region" description="Basic and acidic residues" evidence="1">
    <location>
        <begin position="1"/>
        <end position="21"/>
    </location>
</feature>
<evidence type="ECO:0000256" key="1">
    <source>
        <dbReference type="SAM" id="MobiDB-lite"/>
    </source>
</evidence>
<sequence length="79" mass="8286">MGLPQERDTRGGERAKGRSDGKPGGMLRQEGGVCVCVCVTQLLFRVLLLPFGGVRSNPPSTPESLAPALPVAAQKLGQK</sequence>
<proteinExistence type="predicted"/>
<reference evidence="2" key="1">
    <citation type="submission" date="2017-08" db="EMBL/GenBank/DDBJ databases">
        <authorList>
            <person name="Polle J.E."/>
            <person name="Barry K."/>
            <person name="Cushman J."/>
            <person name="Schmutz J."/>
            <person name="Tran D."/>
            <person name="Hathwaick L.T."/>
            <person name="Yim W.C."/>
            <person name="Jenkins J."/>
            <person name="Mckie-Krisberg Z.M."/>
            <person name="Prochnik S."/>
            <person name="Lindquist E."/>
            <person name="Dockter R.B."/>
            <person name="Adam C."/>
            <person name="Molina H."/>
            <person name="Bunkerborg J."/>
            <person name="Jin E."/>
            <person name="Buchheim M."/>
            <person name="Magnuson J."/>
        </authorList>
    </citation>
    <scope>NUCLEOTIDE SEQUENCE</scope>
    <source>
        <strain evidence="2">CCAP 19/18</strain>
    </source>
</reference>
<evidence type="ECO:0000313" key="3">
    <source>
        <dbReference type="Proteomes" id="UP000815325"/>
    </source>
</evidence>
<feature type="region of interest" description="Disordered" evidence="1">
    <location>
        <begin position="55"/>
        <end position="79"/>
    </location>
</feature>
<comment type="caution">
    <text evidence="2">The sequence shown here is derived from an EMBL/GenBank/DDBJ whole genome shotgun (WGS) entry which is preliminary data.</text>
</comment>
<evidence type="ECO:0000313" key="2">
    <source>
        <dbReference type="EMBL" id="KAF5830359.1"/>
    </source>
</evidence>
<evidence type="ECO:0008006" key="4">
    <source>
        <dbReference type="Google" id="ProtNLM"/>
    </source>
</evidence>
<dbReference type="Proteomes" id="UP000815325">
    <property type="component" value="Unassembled WGS sequence"/>
</dbReference>
<keyword evidence="3" id="KW-1185">Reference proteome</keyword>
<gene>
    <name evidence="2" type="ORF">DUNSADRAFT_14686</name>
</gene>